<dbReference type="GO" id="GO:0000155">
    <property type="term" value="F:phosphorelay sensor kinase activity"/>
    <property type="evidence" value="ECO:0007669"/>
    <property type="project" value="InterPro"/>
</dbReference>
<dbReference type="InterPro" id="IPR010559">
    <property type="entry name" value="Sig_transdc_His_kin_internal"/>
</dbReference>
<keyword evidence="3" id="KW-1185">Reference proteome</keyword>
<dbReference type="AlphaFoldDB" id="A0A2S7IEX7"/>
<evidence type="ECO:0000313" key="3">
    <source>
        <dbReference type="Proteomes" id="UP000239590"/>
    </source>
</evidence>
<dbReference type="PANTHER" id="PTHR34220">
    <property type="entry name" value="SENSOR HISTIDINE KINASE YPDA"/>
    <property type="match status" value="1"/>
</dbReference>
<evidence type="ECO:0000313" key="2">
    <source>
        <dbReference type="EMBL" id="PQA53218.1"/>
    </source>
</evidence>
<feature type="domain" description="Signal transduction histidine kinase internal region" evidence="1">
    <location>
        <begin position="1"/>
        <end position="77"/>
    </location>
</feature>
<dbReference type="Proteomes" id="UP000239590">
    <property type="component" value="Unassembled WGS sequence"/>
</dbReference>
<reference evidence="3" key="1">
    <citation type="submission" date="2018-02" db="EMBL/GenBank/DDBJ databases">
        <title>Genome sequencing of Solimonas sp. HR-BB.</title>
        <authorList>
            <person name="Lee Y."/>
            <person name="Jeon C.O."/>
        </authorList>
    </citation>
    <scope>NUCLEOTIDE SEQUENCE [LARGE SCALE GENOMIC DNA]</scope>
    <source>
        <strain evidence="3">HR-U</strain>
    </source>
</reference>
<gene>
    <name evidence="2" type="ORF">C5O19_25145</name>
</gene>
<dbReference type="EMBL" id="PTRA01000010">
    <property type="protein sequence ID" value="PQA53218.1"/>
    <property type="molecule type" value="Genomic_DNA"/>
</dbReference>
<organism evidence="2 3">
    <name type="scientific">Siphonobacter curvatus</name>
    <dbReference type="NCBI Taxonomy" id="2094562"/>
    <lineage>
        <taxon>Bacteria</taxon>
        <taxon>Pseudomonadati</taxon>
        <taxon>Bacteroidota</taxon>
        <taxon>Cytophagia</taxon>
        <taxon>Cytophagales</taxon>
        <taxon>Cytophagaceae</taxon>
        <taxon>Siphonobacter</taxon>
    </lineage>
</organism>
<dbReference type="RefSeq" id="WP_104716132.1">
    <property type="nucleotide sequence ID" value="NZ_PTRA01000010.1"/>
</dbReference>
<proteinExistence type="predicted"/>
<dbReference type="Pfam" id="PF06580">
    <property type="entry name" value="His_kinase"/>
    <property type="match status" value="1"/>
</dbReference>
<comment type="caution">
    <text evidence="2">The sequence shown here is derived from an EMBL/GenBank/DDBJ whole genome shotgun (WGS) entry which is preliminary data.</text>
</comment>
<dbReference type="PANTHER" id="PTHR34220:SF7">
    <property type="entry name" value="SENSOR HISTIDINE KINASE YPDA"/>
    <property type="match status" value="1"/>
</dbReference>
<dbReference type="GO" id="GO:0016020">
    <property type="term" value="C:membrane"/>
    <property type="evidence" value="ECO:0007669"/>
    <property type="project" value="InterPro"/>
</dbReference>
<sequence>MQALKAQIQPHFIFNSLNTIYDRVLSQDLETPKQIIYLSNFLRYTVQEASEDFILLEKEVWFIESYISLVMNRHGERVTASFTQEGYLGNYKIPPLLLITYVENAFKHGVEATSLDAWVQIYLRMEKNGLFVFSIKNSHPCISSKGTGQGLANAKRRLALLFPQKHSLIIESNASIFNITLTILLSTYENSETL</sequence>
<dbReference type="InterPro" id="IPR036890">
    <property type="entry name" value="HATPase_C_sf"/>
</dbReference>
<name>A0A2S7IEX7_9BACT</name>
<protein>
    <recommendedName>
        <fullName evidence="1">Signal transduction histidine kinase internal region domain-containing protein</fullName>
    </recommendedName>
</protein>
<accession>A0A2S7IEX7</accession>
<dbReference type="OrthoDB" id="9792992at2"/>
<dbReference type="SUPFAM" id="SSF55874">
    <property type="entry name" value="ATPase domain of HSP90 chaperone/DNA topoisomerase II/histidine kinase"/>
    <property type="match status" value="1"/>
</dbReference>
<evidence type="ECO:0000259" key="1">
    <source>
        <dbReference type="Pfam" id="PF06580"/>
    </source>
</evidence>
<dbReference type="InterPro" id="IPR050640">
    <property type="entry name" value="Bact_2-comp_sensor_kinase"/>
</dbReference>